<accession>A0A061HKH4</accession>
<dbReference type="EMBL" id="UIGY01000137">
    <property type="protein sequence ID" value="SUZ11702.1"/>
    <property type="molecule type" value="Genomic_DNA"/>
</dbReference>
<dbReference type="HOGENOM" id="CLU_046737_1_1_1"/>
<protein>
    <submittedName>
        <fullName evidence="6">Bgt-2976</fullName>
    </submittedName>
</protein>
<dbReference type="OrthoDB" id="1431247at2759"/>
<dbReference type="Gene3D" id="2.60.40.790">
    <property type="match status" value="1"/>
</dbReference>
<comment type="similarity">
    <text evidence="2 3">Belongs to the small heat shock protein (HSP20) family.</text>
</comment>
<dbReference type="PANTHER" id="PTHR11527">
    <property type="entry name" value="HEAT-SHOCK PROTEIN 20 FAMILY MEMBER"/>
    <property type="match status" value="1"/>
</dbReference>
<evidence type="ECO:0000259" key="4">
    <source>
        <dbReference type="PROSITE" id="PS01031"/>
    </source>
</evidence>
<evidence type="ECO:0000313" key="5">
    <source>
        <dbReference type="EMBL" id="EPQ63583.1"/>
    </source>
</evidence>
<keyword evidence="1" id="KW-0346">Stress response</keyword>
<dbReference type="Pfam" id="PF00011">
    <property type="entry name" value="HSP20"/>
    <property type="match status" value="1"/>
</dbReference>
<proteinExistence type="inferred from homology"/>
<evidence type="ECO:0000256" key="1">
    <source>
        <dbReference type="ARBA" id="ARBA00023016"/>
    </source>
</evidence>
<dbReference type="EMBL" id="KE375107">
    <property type="protein sequence ID" value="EPQ63583.1"/>
    <property type="molecule type" value="Genomic_DNA"/>
</dbReference>
<reference evidence="6" key="3">
    <citation type="submission" date="2018-07" db="EMBL/GenBank/DDBJ databases">
        <authorList>
            <person name="Quirk P.G."/>
            <person name="Krulwich T.A."/>
        </authorList>
    </citation>
    <scope>NUCLEOTIDE SEQUENCE</scope>
    <source>
        <strain evidence="6">96224</strain>
    </source>
</reference>
<feature type="domain" description="SHSP" evidence="4">
    <location>
        <begin position="52"/>
        <end position="205"/>
    </location>
</feature>
<dbReference type="AlphaFoldDB" id="A0A061HKH4"/>
<dbReference type="CDD" id="cd06464">
    <property type="entry name" value="ACD_sHsps-like"/>
    <property type="match status" value="1"/>
</dbReference>
<evidence type="ECO:0000313" key="6">
    <source>
        <dbReference type="EMBL" id="SUZ11702.1"/>
    </source>
</evidence>
<gene>
    <name evidence="5" type="ORF">BGT96224_2976</name>
    <name evidence="6" type="ORF">BGT96224V2_LOCUS4857</name>
</gene>
<dbReference type="Proteomes" id="UP000053110">
    <property type="component" value="Unassembled WGS sequence"/>
</dbReference>
<dbReference type="InterPro" id="IPR008978">
    <property type="entry name" value="HSP20-like_chaperone"/>
</dbReference>
<dbReference type="InterPro" id="IPR002068">
    <property type="entry name" value="A-crystallin/Hsp20_dom"/>
</dbReference>
<reference evidence="7" key="1">
    <citation type="journal article" date="2013" name="Nat. Genet.">
        <title>The wheat powdery mildew genome shows the unique evolution of an obligate biotroph.</title>
        <authorList>
            <person name="Wicker T."/>
            <person name="Oberhaensli S."/>
            <person name="Parlange F."/>
            <person name="Buchmann J.P."/>
            <person name="Shatalina M."/>
            <person name="Roffler S."/>
            <person name="Ben-David R."/>
            <person name="Dolezel J."/>
            <person name="Simkova H."/>
            <person name="Schulze-Lefert P."/>
            <person name="Spanu P.D."/>
            <person name="Bruggmann R."/>
            <person name="Amselem J."/>
            <person name="Quesneville H."/>
            <person name="Ver Loren van Themaat E."/>
            <person name="Paape T."/>
            <person name="Shimizu K.K."/>
            <person name="Keller B."/>
        </authorList>
    </citation>
    <scope>NUCLEOTIDE SEQUENCE [LARGE SCALE GENOMIC DNA]</scope>
    <source>
        <strain evidence="7">96224</strain>
    </source>
</reference>
<evidence type="ECO:0000256" key="2">
    <source>
        <dbReference type="PROSITE-ProRule" id="PRU00285"/>
    </source>
</evidence>
<evidence type="ECO:0000313" key="7">
    <source>
        <dbReference type="Proteomes" id="UP000053110"/>
    </source>
</evidence>
<evidence type="ECO:0000256" key="3">
    <source>
        <dbReference type="RuleBase" id="RU003616"/>
    </source>
</evidence>
<organism evidence="6">
    <name type="scientific">Blumeria graminis f. sp. tritici 96224</name>
    <dbReference type="NCBI Taxonomy" id="1268274"/>
    <lineage>
        <taxon>Eukaryota</taxon>
        <taxon>Fungi</taxon>
        <taxon>Dikarya</taxon>
        <taxon>Ascomycota</taxon>
        <taxon>Pezizomycotina</taxon>
        <taxon>Leotiomycetes</taxon>
        <taxon>Erysiphales</taxon>
        <taxon>Erysiphaceae</taxon>
        <taxon>Blumeria</taxon>
    </lineage>
</organism>
<dbReference type="InterPro" id="IPR031107">
    <property type="entry name" value="Small_HSP"/>
</dbReference>
<reference evidence="5" key="2">
    <citation type="submission" date="2013-01" db="EMBL/GenBank/DDBJ databases">
        <title>The wheat powdery mildew genome reveals unique evolution of an obligate biotroph.</title>
        <authorList>
            <person name="Oberhaensli S."/>
            <person name="Wicker T."/>
            <person name="Keller B."/>
        </authorList>
    </citation>
    <scope>NUCLEOTIDE SEQUENCE</scope>
    <source>
        <strain evidence="5">96224</strain>
    </source>
</reference>
<dbReference type="PROSITE" id="PS01031">
    <property type="entry name" value="SHSP"/>
    <property type="match status" value="1"/>
</dbReference>
<name>A0A061HKH4_BLUGR</name>
<sequence>MSLFPRSYITQNQSSVPPIIRLLDEFDRYSRNVDYSSDEINQNYRNRDRSPHHVKSFSPKFDIKELPDAYELYGELPGVAQKDVDMEFTDASTLTIKGRIERNYSGGSKIVQGSESSSKPVRKATVEDECENQDTTVSITKNEGVNSNPSEKFWVMERNIGEFSRSFAFPVRVDQDNVKASMKNGILSVFVPKGWKQEGRKITIQ</sequence>
<dbReference type="SUPFAM" id="SSF49764">
    <property type="entry name" value="HSP20-like chaperones"/>
    <property type="match status" value="1"/>
</dbReference>